<evidence type="ECO:0000259" key="7">
    <source>
        <dbReference type="Pfam" id="PF01323"/>
    </source>
</evidence>
<dbReference type="EMBL" id="JAVDTT010000002">
    <property type="protein sequence ID" value="MDR6841594.1"/>
    <property type="molecule type" value="Genomic_DNA"/>
</dbReference>
<dbReference type="CDD" id="cd03019">
    <property type="entry name" value="DsbA_DsbA"/>
    <property type="match status" value="1"/>
</dbReference>
<keyword evidence="4" id="KW-1015">Disulfide bond</keyword>
<dbReference type="RefSeq" id="WP_310092524.1">
    <property type="nucleotide sequence ID" value="NZ_JAVDTT010000002.1"/>
</dbReference>
<keyword evidence="3 6" id="KW-0732">Signal</keyword>
<dbReference type="PANTHER" id="PTHR35891">
    <property type="entry name" value="THIOL:DISULFIDE INTERCHANGE PROTEIN DSBA"/>
    <property type="match status" value="1"/>
</dbReference>
<evidence type="ECO:0000256" key="2">
    <source>
        <dbReference type="ARBA" id="ARBA00013831"/>
    </source>
</evidence>
<dbReference type="InterPro" id="IPR001853">
    <property type="entry name" value="DSBA-like_thioredoxin_dom"/>
</dbReference>
<organism evidence="8 9">
    <name type="scientific">Pseudoxanthomonas sacheonensis</name>
    <dbReference type="NCBI Taxonomy" id="443615"/>
    <lineage>
        <taxon>Bacteria</taxon>
        <taxon>Pseudomonadati</taxon>
        <taxon>Pseudomonadota</taxon>
        <taxon>Gammaproteobacteria</taxon>
        <taxon>Lysobacterales</taxon>
        <taxon>Lysobacteraceae</taxon>
        <taxon>Pseudoxanthomonas</taxon>
    </lineage>
</organism>
<dbReference type="InterPro" id="IPR023205">
    <property type="entry name" value="DsbA/DsbL"/>
</dbReference>
<dbReference type="Gene3D" id="3.40.30.10">
    <property type="entry name" value="Glutaredoxin"/>
    <property type="match status" value="1"/>
</dbReference>
<evidence type="ECO:0000256" key="4">
    <source>
        <dbReference type="ARBA" id="ARBA00023157"/>
    </source>
</evidence>
<evidence type="ECO:0000313" key="9">
    <source>
        <dbReference type="Proteomes" id="UP001254759"/>
    </source>
</evidence>
<dbReference type="Pfam" id="PF01323">
    <property type="entry name" value="DSBA"/>
    <property type="match status" value="1"/>
</dbReference>
<evidence type="ECO:0000256" key="1">
    <source>
        <dbReference type="ARBA" id="ARBA00005791"/>
    </source>
</evidence>
<comment type="caution">
    <text evidence="8">The sequence shown here is derived from an EMBL/GenBank/DDBJ whole genome shotgun (WGS) entry which is preliminary data.</text>
</comment>
<dbReference type="Proteomes" id="UP001254759">
    <property type="component" value="Unassembled WGS sequence"/>
</dbReference>
<reference evidence="8 9" key="1">
    <citation type="submission" date="2023-07" db="EMBL/GenBank/DDBJ databases">
        <title>Sorghum-associated microbial communities from plants grown in Nebraska, USA.</title>
        <authorList>
            <person name="Schachtman D."/>
        </authorList>
    </citation>
    <scope>NUCLEOTIDE SEQUENCE [LARGE SCALE GENOMIC DNA]</scope>
    <source>
        <strain evidence="8 9">BE107</strain>
    </source>
</reference>
<feature type="chain" id="PRO_5045763497" description="Thiol:disulfide interchange protein DsbA" evidence="6">
    <location>
        <begin position="18"/>
        <end position="253"/>
    </location>
</feature>
<evidence type="ECO:0000256" key="5">
    <source>
        <dbReference type="ARBA" id="ARBA00023284"/>
    </source>
</evidence>
<keyword evidence="9" id="KW-1185">Reference proteome</keyword>
<dbReference type="PROSITE" id="PS51257">
    <property type="entry name" value="PROKAR_LIPOPROTEIN"/>
    <property type="match status" value="1"/>
</dbReference>
<evidence type="ECO:0000313" key="8">
    <source>
        <dbReference type="EMBL" id="MDR6841594.1"/>
    </source>
</evidence>
<name>A0ABU1RTY3_9GAMM</name>
<accession>A0ABU1RTY3</accession>
<evidence type="ECO:0000256" key="3">
    <source>
        <dbReference type="ARBA" id="ARBA00022729"/>
    </source>
</evidence>
<dbReference type="InterPro" id="IPR050824">
    <property type="entry name" value="Thiol_disulfide_DsbA"/>
</dbReference>
<evidence type="ECO:0000256" key="6">
    <source>
        <dbReference type="SAM" id="SignalP"/>
    </source>
</evidence>
<keyword evidence="5" id="KW-0676">Redox-active center</keyword>
<dbReference type="InterPro" id="IPR036249">
    <property type="entry name" value="Thioredoxin-like_sf"/>
</dbReference>
<dbReference type="PANTHER" id="PTHR35891:SF2">
    <property type="entry name" value="THIOL:DISULFIDE INTERCHANGE PROTEIN DSBA"/>
    <property type="match status" value="1"/>
</dbReference>
<feature type="signal peptide" evidence="6">
    <location>
        <begin position="1"/>
        <end position="17"/>
    </location>
</feature>
<feature type="domain" description="DSBA-like thioredoxin" evidence="7">
    <location>
        <begin position="119"/>
        <end position="227"/>
    </location>
</feature>
<comment type="similarity">
    <text evidence="1">Belongs to the thioredoxin family. DsbA subfamily.</text>
</comment>
<protein>
    <recommendedName>
        <fullName evidence="2">Thiol:disulfide interchange protein DsbA</fullName>
    </recommendedName>
</protein>
<sequence length="253" mass="26753">MKSRIALLLLVVLPLLAACGPQKAPADATTAEPAGKATATAPSASASGTATTQVAVVPPAWEGPIPTAGVDYVELAEGQPYAPLNGQVEVAEVFGYVCSHCANFEPLFVAWKSKLPADVKISLVPASLGGPWVTYAQAFYAAETLGVLEQSHEAVFSALHRQHSLSPTATPEQIGSFYAQFGVDPKTFTSTMQGFAVGANINRSRQFAVRSRIEGTPSLVIDGRYLVSVDQRGYGTMLRTAEYLVAQRRAALK</sequence>
<dbReference type="SUPFAM" id="SSF52833">
    <property type="entry name" value="Thioredoxin-like"/>
    <property type="match status" value="1"/>
</dbReference>
<proteinExistence type="inferred from homology"/>
<gene>
    <name evidence="8" type="ORF">J2W94_001879</name>
</gene>